<sequence>MKRRTVLTALGTATVATAGCLDRSGDGSTPTDTDGPGRTDRTGTPPGTATDERRTPTVLSGRFDGTDCPGFSDSVDRTVCYHAIQDDAAEVWVEPDSEVFAPTTGDNTVETITFTLCNESDEPFGLNPYAWAIKRRTGDGWEHVAPEEYVEPWRTVEDGGTYTWRLSVETHPSPARDDHLTLVEDLESGVYAFAITGSLGGSGKTDGSTWVECVALFSVER</sequence>
<evidence type="ECO:0000256" key="1">
    <source>
        <dbReference type="SAM" id="MobiDB-lite"/>
    </source>
</evidence>
<feature type="region of interest" description="Disordered" evidence="1">
    <location>
        <begin position="19"/>
        <end position="57"/>
    </location>
</feature>
<dbReference type="RefSeq" id="WP_092689104.1">
    <property type="nucleotide sequence ID" value="NZ_FNBK01000003.1"/>
</dbReference>
<dbReference type="EMBL" id="FNBK01000003">
    <property type="protein sequence ID" value="SDF06977.1"/>
    <property type="molecule type" value="Genomic_DNA"/>
</dbReference>
<name>A0A1G7I2G2_9EURY</name>
<dbReference type="PROSITE" id="PS51257">
    <property type="entry name" value="PROKAR_LIPOPROTEIN"/>
    <property type="match status" value="1"/>
</dbReference>
<dbReference type="Proteomes" id="UP000199076">
    <property type="component" value="Unassembled WGS sequence"/>
</dbReference>
<gene>
    <name evidence="2" type="ORF">SAMN05216218_103257</name>
</gene>
<proteinExistence type="predicted"/>
<organism evidence="2 3">
    <name type="scientific">Halorientalis regularis</name>
    <dbReference type="NCBI Taxonomy" id="660518"/>
    <lineage>
        <taxon>Archaea</taxon>
        <taxon>Methanobacteriati</taxon>
        <taxon>Methanobacteriota</taxon>
        <taxon>Stenosarchaea group</taxon>
        <taxon>Halobacteria</taxon>
        <taxon>Halobacteriales</taxon>
        <taxon>Haloarculaceae</taxon>
        <taxon>Halorientalis</taxon>
    </lineage>
</organism>
<reference evidence="3" key="1">
    <citation type="submission" date="2016-10" db="EMBL/GenBank/DDBJ databases">
        <authorList>
            <person name="Varghese N."/>
            <person name="Submissions S."/>
        </authorList>
    </citation>
    <scope>NUCLEOTIDE SEQUENCE [LARGE SCALE GENOMIC DNA]</scope>
    <source>
        <strain evidence="3">IBRC-M 10760</strain>
    </source>
</reference>
<evidence type="ECO:0000313" key="2">
    <source>
        <dbReference type="EMBL" id="SDF06977.1"/>
    </source>
</evidence>
<dbReference type="OrthoDB" id="168022at2157"/>
<keyword evidence="3" id="KW-1185">Reference proteome</keyword>
<protein>
    <submittedName>
        <fullName evidence="2">Uncharacterized protein</fullName>
    </submittedName>
</protein>
<evidence type="ECO:0000313" key="3">
    <source>
        <dbReference type="Proteomes" id="UP000199076"/>
    </source>
</evidence>
<dbReference type="AlphaFoldDB" id="A0A1G7I2G2"/>
<accession>A0A1G7I2G2</accession>
<dbReference type="STRING" id="660518.SAMN05216218_103257"/>